<feature type="coiled-coil region" evidence="1">
    <location>
        <begin position="31"/>
        <end position="98"/>
    </location>
</feature>
<name>A0A8J5RKT0_9HYME</name>
<organism evidence="3 4">
    <name type="scientific">Cotesia typhae</name>
    <dbReference type="NCBI Taxonomy" id="2053667"/>
    <lineage>
        <taxon>Eukaryota</taxon>
        <taxon>Metazoa</taxon>
        <taxon>Ecdysozoa</taxon>
        <taxon>Arthropoda</taxon>
        <taxon>Hexapoda</taxon>
        <taxon>Insecta</taxon>
        <taxon>Pterygota</taxon>
        <taxon>Neoptera</taxon>
        <taxon>Endopterygota</taxon>
        <taxon>Hymenoptera</taxon>
        <taxon>Apocrita</taxon>
        <taxon>Ichneumonoidea</taxon>
        <taxon>Braconidae</taxon>
        <taxon>Microgastrinae</taxon>
        <taxon>Cotesia</taxon>
    </lineage>
</organism>
<evidence type="ECO:0000313" key="3">
    <source>
        <dbReference type="EMBL" id="KAG8041934.1"/>
    </source>
</evidence>
<keyword evidence="4" id="KW-1185">Reference proteome</keyword>
<gene>
    <name evidence="3" type="ORF">G9C98_007238</name>
</gene>
<comment type="caution">
    <text evidence="3">The sequence shown here is derived from an EMBL/GenBank/DDBJ whole genome shotgun (WGS) entry which is preliminary data.</text>
</comment>
<feature type="compositionally biased region" description="Basic and acidic residues" evidence="2">
    <location>
        <begin position="143"/>
        <end position="160"/>
    </location>
</feature>
<keyword evidence="1" id="KW-0175">Coiled coil</keyword>
<protein>
    <submittedName>
        <fullName evidence="3">Uncharacterized protein</fullName>
    </submittedName>
</protein>
<accession>A0A8J5RKT0</accession>
<dbReference type="Proteomes" id="UP000729913">
    <property type="component" value="Unassembled WGS sequence"/>
</dbReference>
<evidence type="ECO:0000256" key="1">
    <source>
        <dbReference type="SAM" id="Coils"/>
    </source>
</evidence>
<dbReference type="OrthoDB" id="8197715at2759"/>
<proteinExistence type="predicted"/>
<dbReference type="AlphaFoldDB" id="A0A8J5RKT0"/>
<reference evidence="3" key="1">
    <citation type="submission" date="2020-03" db="EMBL/GenBank/DDBJ databases">
        <authorList>
            <person name="Chebbi M.A."/>
            <person name="Drezen J.M."/>
        </authorList>
    </citation>
    <scope>NUCLEOTIDE SEQUENCE</scope>
    <source>
        <tissue evidence="3">Whole body</tissue>
    </source>
</reference>
<dbReference type="EMBL" id="JAAOIC020000006">
    <property type="protein sequence ID" value="KAG8041934.1"/>
    <property type="molecule type" value="Genomic_DNA"/>
</dbReference>
<evidence type="ECO:0000256" key="2">
    <source>
        <dbReference type="SAM" id="MobiDB-lite"/>
    </source>
</evidence>
<reference evidence="3" key="2">
    <citation type="submission" date="2021-04" db="EMBL/GenBank/DDBJ databases">
        <title>Genome-wide patterns of bracovirus chromosomal integration into multiple host tissues during parasitism.</title>
        <authorList>
            <person name="Chebbi M.A.C."/>
        </authorList>
    </citation>
    <scope>NUCLEOTIDE SEQUENCE</scope>
    <source>
        <tissue evidence="3">Whole body</tissue>
    </source>
</reference>
<sequence>MYRKYLKYLHSDAIKKEMDRRDEIRKDQLVLDRAEIQAKKDIERAKNLEKKSLIREEISREIKRKEKEKIRKLKLRALKQEKKIREIEERKKQRLKEIVANSKIKSERVRQKRLMLVQKSRKKLVNILWKRIKKDRRRKKLRREREAKKEEFKQRIIQDK</sequence>
<feature type="region of interest" description="Disordered" evidence="2">
    <location>
        <begin position="139"/>
        <end position="160"/>
    </location>
</feature>
<evidence type="ECO:0000313" key="4">
    <source>
        <dbReference type="Proteomes" id="UP000729913"/>
    </source>
</evidence>